<dbReference type="Proteomes" id="UP000644749">
    <property type="component" value="Unassembled WGS sequence"/>
</dbReference>
<sequence>MSNNMKDGGPAFPLVGQVGVEHFACEPGMALRDWFAGQALTAIIAKVPTKAFRTDATLYRRVGVAAFYYADAMLAARGEQHGD</sequence>
<dbReference type="RefSeq" id="WP_191310582.1">
    <property type="nucleotide sequence ID" value="NZ_BNCL01000009.1"/>
</dbReference>
<keyword evidence="2" id="KW-1185">Reference proteome</keyword>
<evidence type="ECO:0000313" key="2">
    <source>
        <dbReference type="Proteomes" id="UP000644749"/>
    </source>
</evidence>
<dbReference type="EMBL" id="JAESHT010000010">
    <property type="protein sequence ID" value="MBL3674273.1"/>
    <property type="molecule type" value="Genomic_DNA"/>
</dbReference>
<reference evidence="1 2" key="1">
    <citation type="submission" date="2021-01" db="EMBL/GenBank/DDBJ databases">
        <title>011410 draft genome.</title>
        <authorList>
            <person name="Lang L."/>
        </authorList>
    </citation>
    <scope>NUCLEOTIDE SEQUENCE [LARGE SCALE GENOMIC DNA]</scope>
    <source>
        <strain evidence="1 2">KCTC 42845</strain>
    </source>
</reference>
<protein>
    <submittedName>
        <fullName evidence="1">Uncharacterized protein</fullName>
    </submittedName>
</protein>
<accession>A0ABS1S6B5</accession>
<name>A0ABS1S6B5_9RHOB</name>
<organism evidence="1 2">
    <name type="scientific">Paracoccus aerius</name>
    <dbReference type="NCBI Taxonomy" id="1915382"/>
    <lineage>
        <taxon>Bacteria</taxon>
        <taxon>Pseudomonadati</taxon>
        <taxon>Pseudomonadota</taxon>
        <taxon>Alphaproteobacteria</taxon>
        <taxon>Rhodobacterales</taxon>
        <taxon>Paracoccaceae</taxon>
        <taxon>Paracoccus</taxon>
    </lineage>
</organism>
<gene>
    <name evidence="1" type="ORF">JL111_12320</name>
</gene>
<comment type="caution">
    <text evidence="1">The sequence shown here is derived from an EMBL/GenBank/DDBJ whole genome shotgun (WGS) entry which is preliminary data.</text>
</comment>
<proteinExistence type="predicted"/>
<evidence type="ECO:0000313" key="1">
    <source>
        <dbReference type="EMBL" id="MBL3674273.1"/>
    </source>
</evidence>